<keyword evidence="3" id="KW-1185">Reference proteome</keyword>
<proteinExistence type="predicted"/>
<evidence type="ECO:0000259" key="1">
    <source>
        <dbReference type="Pfam" id="PF13966"/>
    </source>
</evidence>
<accession>A0AAQ3UDZ2</accession>
<dbReference type="Proteomes" id="UP001341281">
    <property type="component" value="Chromosome 08"/>
</dbReference>
<sequence length="150" mass="17096">VLVEYLQLWNMVDGVNLQPDTTDQHIWHLSSHGIYSSKSAYEAFLTRSITFGPWRVWTFDRLAKRGLPHPATCPLCDQVEVTIQHILVSCIFARQVWSLILSKLSLLAIAPQPGCTRFSNWWCRKEGNVWCLAVASALQDLFLVRLPMGV</sequence>
<evidence type="ECO:0000313" key="3">
    <source>
        <dbReference type="Proteomes" id="UP001341281"/>
    </source>
</evidence>
<feature type="domain" description="Reverse transcriptase zinc-binding" evidence="1">
    <location>
        <begin position="55"/>
        <end position="97"/>
    </location>
</feature>
<name>A0AAQ3UDZ2_PASNO</name>
<organism evidence="2 3">
    <name type="scientific">Paspalum notatum var. saurae</name>
    <dbReference type="NCBI Taxonomy" id="547442"/>
    <lineage>
        <taxon>Eukaryota</taxon>
        <taxon>Viridiplantae</taxon>
        <taxon>Streptophyta</taxon>
        <taxon>Embryophyta</taxon>
        <taxon>Tracheophyta</taxon>
        <taxon>Spermatophyta</taxon>
        <taxon>Magnoliopsida</taxon>
        <taxon>Liliopsida</taxon>
        <taxon>Poales</taxon>
        <taxon>Poaceae</taxon>
        <taxon>PACMAD clade</taxon>
        <taxon>Panicoideae</taxon>
        <taxon>Andropogonodae</taxon>
        <taxon>Paspaleae</taxon>
        <taxon>Paspalinae</taxon>
        <taxon>Paspalum</taxon>
    </lineage>
</organism>
<feature type="non-terminal residue" evidence="2">
    <location>
        <position position="1"/>
    </location>
</feature>
<gene>
    <name evidence="2" type="ORF">U9M48_036903</name>
</gene>
<evidence type="ECO:0000313" key="2">
    <source>
        <dbReference type="EMBL" id="WVZ90618.1"/>
    </source>
</evidence>
<dbReference type="InterPro" id="IPR026960">
    <property type="entry name" value="RVT-Znf"/>
</dbReference>
<reference evidence="2 3" key="1">
    <citation type="submission" date="2024-02" db="EMBL/GenBank/DDBJ databases">
        <title>High-quality chromosome-scale genome assembly of Pensacola bahiagrass (Paspalum notatum Flugge var. saurae).</title>
        <authorList>
            <person name="Vega J.M."/>
            <person name="Podio M."/>
            <person name="Orjuela J."/>
            <person name="Siena L.A."/>
            <person name="Pessino S.C."/>
            <person name="Combes M.C."/>
            <person name="Mariac C."/>
            <person name="Albertini E."/>
            <person name="Pupilli F."/>
            <person name="Ortiz J.P.A."/>
            <person name="Leblanc O."/>
        </authorList>
    </citation>
    <scope>NUCLEOTIDE SEQUENCE [LARGE SCALE GENOMIC DNA]</scope>
    <source>
        <strain evidence="2">R1</strain>
        <tissue evidence="2">Leaf</tissue>
    </source>
</reference>
<dbReference type="Pfam" id="PF13966">
    <property type="entry name" value="zf-RVT"/>
    <property type="match status" value="1"/>
</dbReference>
<dbReference type="EMBL" id="CP144752">
    <property type="protein sequence ID" value="WVZ90618.1"/>
    <property type="molecule type" value="Genomic_DNA"/>
</dbReference>
<protein>
    <recommendedName>
        <fullName evidence="1">Reverse transcriptase zinc-binding domain-containing protein</fullName>
    </recommendedName>
</protein>
<dbReference type="AlphaFoldDB" id="A0AAQ3UDZ2"/>